<feature type="transmembrane region" description="Helical" evidence="9">
    <location>
        <begin position="66"/>
        <end position="84"/>
    </location>
</feature>
<dbReference type="EMBL" id="RDSM01000001">
    <property type="protein sequence ID" value="RXH57854.1"/>
    <property type="molecule type" value="Genomic_DNA"/>
</dbReference>
<comment type="subcellular location">
    <subcellularLocation>
        <location evidence="9">Cell membrane</location>
        <topology evidence="9">Multi-pass membrane protein</topology>
    </subcellularLocation>
</comment>
<dbReference type="OrthoDB" id="9763796at2"/>
<evidence type="ECO:0000256" key="9">
    <source>
        <dbReference type="HAMAP-Rule" id="MF_00275"/>
    </source>
</evidence>
<keyword evidence="3 9" id="KW-0633">Potassium transport</keyword>
<evidence type="ECO:0000256" key="8">
    <source>
        <dbReference type="ARBA" id="ARBA00023136"/>
    </source>
</evidence>
<gene>
    <name evidence="9" type="primary">kdpA</name>
    <name evidence="10" type="ORF">GRAN_1164</name>
</gene>
<evidence type="ECO:0000256" key="3">
    <source>
        <dbReference type="ARBA" id="ARBA00022538"/>
    </source>
</evidence>
<dbReference type="RefSeq" id="WP_128911960.1">
    <property type="nucleotide sequence ID" value="NZ_RDSM01000001.1"/>
</dbReference>
<dbReference type="GO" id="GO:0005886">
    <property type="term" value="C:plasma membrane"/>
    <property type="evidence" value="ECO:0007669"/>
    <property type="project" value="UniProtKB-SubCell"/>
</dbReference>
<evidence type="ECO:0000256" key="5">
    <source>
        <dbReference type="ARBA" id="ARBA00022958"/>
    </source>
</evidence>
<feature type="transmembrane region" description="Helical" evidence="9">
    <location>
        <begin position="6"/>
        <end position="31"/>
    </location>
</feature>
<sequence>MTTNGWLQIIVLFASVLVLARPLGIYMVCVYERRNTPFDLILGPCERILYKLTGVRPDEEMSWSQYALAMLLFSATTMLLTYGVERAQRWLPFNPQHLPGVAPGLAWNTAVSFTTNTNWQSYVPESTMSYLTQMLGLATHNFWSAAVGMALAIAFIRGIARRERTTLGNFWVDMTRSILYVLLPLCLVYATLLVSQGVVQNLRPYDTATLVEKQDVSTPGTNGAASTVQTVSVQNIAQGPVASQEAIKMLGTNGGGFFNANSAHPFENPTPFTNFLQMLSIFLIPAGLTFTLGRMVGSPRHGWAILAAMSMFFFVGVLAAYHAESRSNPLFHHVSQVSTGTQPGGNMEGKEVRFGIANSALFATITTDASCGAVNSMHDSFTPIGGMVPMVNILLGEIVFGGVGAGMYGMLIFVLLAVFIAGLMVGRTPEYLGKKIEAADIQLAMLYLLIFPLLILGFSAVSVLAPTFGTSSLANQGPHGLSEILYAFASAVGNNGSAFAGLNANTNWYNYTLGFSMFAGRFLMIIPMLAIAGNLARKKIVPVSQGTFPVTTPLFVVLLCSVILIVGALTFFPVVALGPILEHLQMHAGNTY</sequence>
<dbReference type="GO" id="GO:0008556">
    <property type="term" value="F:P-type potassium transmembrane transporter activity"/>
    <property type="evidence" value="ECO:0007669"/>
    <property type="project" value="InterPro"/>
</dbReference>
<evidence type="ECO:0000256" key="7">
    <source>
        <dbReference type="ARBA" id="ARBA00023065"/>
    </source>
</evidence>
<dbReference type="PIRSF" id="PIRSF001294">
    <property type="entry name" value="K_ATPaseA"/>
    <property type="match status" value="1"/>
</dbReference>
<evidence type="ECO:0000313" key="11">
    <source>
        <dbReference type="Proteomes" id="UP000289437"/>
    </source>
</evidence>
<name>A0A4V1L632_9BACT</name>
<dbReference type="NCBIfam" id="TIGR00680">
    <property type="entry name" value="kdpA"/>
    <property type="match status" value="1"/>
</dbReference>
<feature type="transmembrane region" description="Helical" evidence="9">
    <location>
        <begin position="553"/>
        <end position="577"/>
    </location>
</feature>
<reference evidence="10 11" key="1">
    <citation type="submission" date="2018-11" db="EMBL/GenBank/DDBJ databases">
        <authorList>
            <person name="Mardanov A.V."/>
            <person name="Ravin N.V."/>
            <person name="Dedysh S.N."/>
        </authorList>
    </citation>
    <scope>NUCLEOTIDE SEQUENCE [LARGE SCALE GENOMIC DNA]</scope>
    <source>
        <strain evidence="10 11">AF10</strain>
    </source>
</reference>
<dbReference type="Pfam" id="PF03814">
    <property type="entry name" value="KdpA"/>
    <property type="match status" value="1"/>
</dbReference>
<feature type="transmembrane region" description="Helical" evidence="9">
    <location>
        <begin position="303"/>
        <end position="323"/>
    </location>
</feature>
<dbReference type="InterPro" id="IPR004623">
    <property type="entry name" value="KdpA"/>
</dbReference>
<feature type="transmembrane region" description="Helical" evidence="9">
    <location>
        <begin position="444"/>
        <end position="464"/>
    </location>
</feature>
<feature type="transmembrane region" description="Helical" evidence="9">
    <location>
        <begin position="511"/>
        <end position="533"/>
    </location>
</feature>
<keyword evidence="8 9" id="KW-0472">Membrane</keyword>
<dbReference type="AlphaFoldDB" id="A0A4V1L632"/>
<keyword evidence="6 9" id="KW-1133">Transmembrane helix</keyword>
<feature type="transmembrane region" description="Helical" evidence="9">
    <location>
        <begin position="134"/>
        <end position="156"/>
    </location>
</feature>
<feature type="transmembrane region" description="Helical" evidence="9">
    <location>
        <begin position="275"/>
        <end position="296"/>
    </location>
</feature>
<keyword evidence="5 9" id="KW-0630">Potassium</keyword>
<evidence type="ECO:0000256" key="4">
    <source>
        <dbReference type="ARBA" id="ARBA00022692"/>
    </source>
</evidence>
<keyword evidence="1 9" id="KW-0813">Transport</keyword>
<comment type="function">
    <text evidence="9">Part of the high-affinity ATP-driven potassium transport (or Kdp) system, which catalyzes the hydrolysis of ATP coupled with the electrogenic transport of potassium into the cytoplasm. This subunit binds the extracellular potassium ions and delivers the ions to the membrane domain of KdpB through an intramembrane tunnel.</text>
</comment>
<comment type="caution">
    <text evidence="10">The sequence shown here is derived from an EMBL/GenBank/DDBJ whole genome shotgun (WGS) entry which is preliminary data.</text>
</comment>
<dbReference type="PANTHER" id="PTHR30607:SF2">
    <property type="entry name" value="POTASSIUM-TRANSPORTING ATPASE POTASSIUM-BINDING SUBUNIT"/>
    <property type="match status" value="1"/>
</dbReference>
<feature type="transmembrane region" description="Helical" evidence="9">
    <location>
        <begin position="398"/>
        <end position="423"/>
    </location>
</feature>
<evidence type="ECO:0000256" key="1">
    <source>
        <dbReference type="ARBA" id="ARBA00022448"/>
    </source>
</evidence>
<dbReference type="HAMAP" id="MF_00275">
    <property type="entry name" value="KdpA"/>
    <property type="match status" value="1"/>
</dbReference>
<dbReference type="PANTHER" id="PTHR30607">
    <property type="entry name" value="POTASSIUM-TRANSPORTING ATPASE A CHAIN"/>
    <property type="match status" value="1"/>
</dbReference>
<evidence type="ECO:0000256" key="2">
    <source>
        <dbReference type="ARBA" id="ARBA00022475"/>
    </source>
</evidence>
<protein>
    <recommendedName>
        <fullName evidence="9">Potassium-transporting ATPase potassium-binding subunit</fullName>
    </recommendedName>
    <alternativeName>
        <fullName evidence="9">ATP phosphohydrolase [potassium-transporting] A chain</fullName>
    </alternativeName>
    <alternativeName>
        <fullName evidence="9">Potassium-binding and translocating subunit A</fullName>
    </alternativeName>
    <alternativeName>
        <fullName evidence="9">Potassium-translocating ATPase A chain</fullName>
    </alternativeName>
</protein>
<proteinExistence type="inferred from homology"/>
<keyword evidence="11" id="KW-1185">Reference proteome</keyword>
<feature type="transmembrane region" description="Helical" evidence="9">
    <location>
        <begin position="177"/>
        <end position="199"/>
    </location>
</feature>
<reference evidence="11" key="2">
    <citation type="submission" date="2019-02" db="EMBL/GenBank/DDBJ databases">
        <title>Granulicella sibirica sp. nov., a psychrotolerant acidobacterium isolated from an organic soil layer in forested tundra, West Siberia.</title>
        <authorList>
            <person name="Oshkin I.Y."/>
            <person name="Kulichevskaya I.S."/>
            <person name="Rijpstra W.I.C."/>
            <person name="Sinninghe Damste J.S."/>
            <person name="Rakitin A.L."/>
            <person name="Ravin N.V."/>
            <person name="Dedysh S.N."/>
        </authorList>
    </citation>
    <scope>NUCLEOTIDE SEQUENCE [LARGE SCALE GENOMIC DNA]</scope>
    <source>
        <strain evidence="11">AF10</strain>
    </source>
</reference>
<dbReference type="GO" id="GO:0030955">
    <property type="term" value="F:potassium ion binding"/>
    <property type="evidence" value="ECO:0007669"/>
    <property type="project" value="UniProtKB-UniRule"/>
</dbReference>
<comment type="similarity">
    <text evidence="9">Belongs to the KdpA family.</text>
</comment>
<organism evidence="10 11">
    <name type="scientific">Granulicella sibirica</name>
    <dbReference type="NCBI Taxonomy" id="2479048"/>
    <lineage>
        <taxon>Bacteria</taxon>
        <taxon>Pseudomonadati</taxon>
        <taxon>Acidobacteriota</taxon>
        <taxon>Terriglobia</taxon>
        <taxon>Terriglobales</taxon>
        <taxon>Acidobacteriaceae</taxon>
        <taxon>Granulicella</taxon>
    </lineage>
</organism>
<keyword evidence="4 9" id="KW-0812">Transmembrane</keyword>
<dbReference type="Proteomes" id="UP000289437">
    <property type="component" value="Unassembled WGS sequence"/>
</dbReference>
<accession>A0A4V1L632</accession>
<evidence type="ECO:0000313" key="10">
    <source>
        <dbReference type="EMBL" id="RXH57854.1"/>
    </source>
</evidence>
<comment type="subunit">
    <text evidence="9">The system is composed of three essential subunits: KdpA, KdpB and KdpC.</text>
</comment>
<evidence type="ECO:0000256" key="6">
    <source>
        <dbReference type="ARBA" id="ARBA00022989"/>
    </source>
</evidence>
<keyword evidence="2 9" id="KW-1003">Cell membrane</keyword>
<keyword evidence="7 9" id="KW-0406">Ion transport</keyword>